<gene>
    <name evidence="2" type="ORF">H9820_07485</name>
</gene>
<evidence type="ECO:0000256" key="1">
    <source>
        <dbReference type="SAM" id="Phobius"/>
    </source>
</evidence>
<keyword evidence="1" id="KW-0472">Membrane</keyword>
<feature type="transmembrane region" description="Helical" evidence="1">
    <location>
        <begin position="37"/>
        <end position="58"/>
    </location>
</feature>
<reference evidence="2" key="1">
    <citation type="journal article" date="2021" name="PeerJ">
        <title>Extensive microbial diversity within the chicken gut microbiome revealed by metagenomics and culture.</title>
        <authorList>
            <person name="Gilroy R."/>
            <person name="Ravi A."/>
            <person name="Getino M."/>
            <person name="Pursley I."/>
            <person name="Horton D.L."/>
            <person name="Alikhan N.F."/>
            <person name="Baker D."/>
            <person name="Gharbi K."/>
            <person name="Hall N."/>
            <person name="Watson M."/>
            <person name="Adriaenssens E.M."/>
            <person name="Foster-Nyarko E."/>
            <person name="Jarju S."/>
            <person name="Secka A."/>
            <person name="Antonio M."/>
            <person name="Oren A."/>
            <person name="Chaudhuri R.R."/>
            <person name="La Ragione R."/>
            <person name="Hildebrand F."/>
            <person name="Pallen M.J."/>
        </authorList>
    </citation>
    <scope>NUCLEOTIDE SEQUENCE</scope>
    <source>
        <strain evidence="2">3204</strain>
    </source>
</reference>
<keyword evidence="1" id="KW-1133">Transmembrane helix</keyword>
<evidence type="ECO:0000313" key="3">
    <source>
        <dbReference type="Proteomes" id="UP000824013"/>
    </source>
</evidence>
<reference evidence="2" key="2">
    <citation type="submission" date="2021-04" db="EMBL/GenBank/DDBJ databases">
        <authorList>
            <person name="Gilroy R."/>
        </authorList>
    </citation>
    <scope>NUCLEOTIDE SEQUENCE</scope>
    <source>
        <strain evidence="2">3204</strain>
    </source>
</reference>
<comment type="caution">
    <text evidence="2">The sequence shown here is derived from an EMBL/GenBank/DDBJ whole genome shotgun (WGS) entry which is preliminary data.</text>
</comment>
<name>A0A9D1ZM53_9LACO</name>
<dbReference type="AlphaFoldDB" id="A0A9D1ZM53"/>
<proteinExistence type="predicted"/>
<accession>A0A9D1ZM53</accession>
<feature type="transmembrane region" description="Helical" evidence="1">
    <location>
        <begin position="6"/>
        <end position="25"/>
    </location>
</feature>
<sequence length="61" mass="6306">MLNIGIVIFAIGFIFAGIATISFRIRAIANKPAWGGVALPLGIIGFIGLVIGVILIAITRA</sequence>
<dbReference type="EMBL" id="DXCM01000054">
    <property type="protein sequence ID" value="HIY92766.1"/>
    <property type="molecule type" value="Genomic_DNA"/>
</dbReference>
<organism evidence="2 3">
    <name type="scientific">Candidatus Companilactobacillus pullicola</name>
    <dbReference type="NCBI Taxonomy" id="2838523"/>
    <lineage>
        <taxon>Bacteria</taxon>
        <taxon>Bacillati</taxon>
        <taxon>Bacillota</taxon>
        <taxon>Bacilli</taxon>
        <taxon>Lactobacillales</taxon>
        <taxon>Lactobacillaceae</taxon>
        <taxon>Companilactobacillus</taxon>
    </lineage>
</organism>
<keyword evidence="1" id="KW-0812">Transmembrane</keyword>
<dbReference type="Proteomes" id="UP000824013">
    <property type="component" value="Unassembled WGS sequence"/>
</dbReference>
<protein>
    <submittedName>
        <fullName evidence="2">Uncharacterized protein</fullName>
    </submittedName>
</protein>
<evidence type="ECO:0000313" key="2">
    <source>
        <dbReference type="EMBL" id="HIY92766.1"/>
    </source>
</evidence>